<reference evidence="2 3" key="1">
    <citation type="submission" date="2016-10" db="EMBL/GenBank/DDBJ databases">
        <authorList>
            <person name="de Groot N.N."/>
        </authorList>
    </citation>
    <scope>NUCLEOTIDE SEQUENCE [LARGE SCALE GENOMIC DNA]</scope>
    <source>
        <strain evidence="2 3">DSM 44637</strain>
    </source>
</reference>
<evidence type="ECO:0000256" key="1">
    <source>
        <dbReference type="SAM" id="MobiDB-lite"/>
    </source>
</evidence>
<evidence type="ECO:0000313" key="2">
    <source>
        <dbReference type="EMBL" id="SFQ63529.1"/>
    </source>
</evidence>
<protein>
    <submittedName>
        <fullName evidence="2">Uncharacterized protein</fullName>
    </submittedName>
</protein>
<name>A0A1I6A497_9PSEU</name>
<proteinExistence type="predicted"/>
<accession>A0A1I6A497</accession>
<feature type="compositionally biased region" description="Low complexity" evidence="1">
    <location>
        <begin position="86"/>
        <end position="96"/>
    </location>
</feature>
<gene>
    <name evidence="2" type="ORF">SAMN05421854_11792</name>
</gene>
<dbReference type="RefSeq" id="WP_143132612.1">
    <property type="nucleotide sequence ID" value="NZ_FOWC01000017.1"/>
</dbReference>
<dbReference type="OrthoDB" id="9969741at2"/>
<dbReference type="Proteomes" id="UP000199137">
    <property type="component" value="Unassembled WGS sequence"/>
</dbReference>
<feature type="region of interest" description="Disordered" evidence="1">
    <location>
        <begin position="86"/>
        <end position="127"/>
    </location>
</feature>
<organism evidence="2 3">
    <name type="scientific">Amycolatopsis rubida</name>
    <dbReference type="NCBI Taxonomy" id="112413"/>
    <lineage>
        <taxon>Bacteria</taxon>
        <taxon>Bacillati</taxon>
        <taxon>Actinomycetota</taxon>
        <taxon>Actinomycetes</taxon>
        <taxon>Pseudonocardiales</taxon>
        <taxon>Pseudonocardiaceae</taxon>
        <taxon>Amycolatopsis</taxon>
    </lineage>
</organism>
<sequence length="127" mass="14182">MHARRRSVKELEQAWTSAYQAYAGLYNVEQRESTDEAREQLGLATEAVAHRWHELLEAQAWPWWVRAAVVLAVREFSRQAAELAASAAEPAVQATAERVRLTNPHRLPSSRPASGRGRRNGPGRGDA</sequence>
<evidence type="ECO:0000313" key="3">
    <source>
        <dbReference type="Proteomes" id="UP000199137"/>
    </source>
</evidence>
<dbReference type="STRING" id="112413.SAMN05421854_11792"/>
<dbReference type="AlphaFoldDB" id="A0A1I6A497"/>
<dbReference type="EMBL" id="FOWC01000017">
    <property type="protein sequence ID" value="SFQ63529.1"/>
    <property type="molecule type" value="Genomic_DNA"/>
</dbReference>